<name>A0A1G1SS46_9BACT</name>
<accession>A0A1G1SS46</accession>
<evidence type="ECO:0000313" key="2">
    <source>
        <dbReference type="Proteomes" id="UP000176294"/>
    </source>
</evidence>
<dbReference type="AlphaFoldDB" id="A0A1G1SS46"/>
<dbReference type="SUPFAM" id="SSF110296">
    <property type="entry name" value="Oligoxyloglucan reducing end-specific cellobiohydrolase"/>
    <property type="match status" value="1"/>
</dbReference>
<dbReference type="STRING" id="1908237.BEN47_05625"/>
<dbReference type="InterPro" id="IPR026444">
    <property type="entry name" value="Secre_tail"/>
</dbReference>
<dbReference type="InterPro" id="IPR015943">
    <property type="entry name" value="WD40/YVTN_repeat-like_dom_sf"/>
</dbReference>
<dbReference type="OrthoDB" id="9813892at2"/>
<comment type="caution">
    <text evidence="1">The sequence shown here is derived from an EMBL/GenBank/DDBJ whole genome shotgun (WGS) entry which is preliminary data.</text>
</comment>
<sequence length="396" mass="41617">MHQRYGTRGDKPNPEVLHTTDNWLTTDGKICDLASAMDAPTDVAALDGQTAWLMGGINGAPSLPVLLKTTTGAQGFARMPATLPAALRKIHFFSATTGIAVGDAPAGARTWPIYRTSDGGLNWVPVASTPASTTAGAEEIRQKISHPATANGLWLITSANTALHTADAGLTWSATPNIRWVAFEDALQGLAIRGSGSSQELLRTANGGSTWTSMVTSSLPTINTMAAVPGAPGTYVSGGHVIEGVFTVVSQTAISRNRGVSWQVIATEHTVFEDLIASGPAQLWAVATYAGGPTNASQRLFMRLRPTVLGTRQPLDPALRATAYPNPTTGLLRLDGPLRGEENVRVHDAAGRLCQVGKVSENRRAVDLTALRPGLYQLVLTAADGAVRSLNVSKTE</sequence>
<evidence type="ECO:0000313" key="1">
    <source>
        <dbReference type="EMBL" id="OGX81427.1"/>
    </source>
</evidence>
<reference evidence="1 2" key="1">
    <citation type="submission" date="2016-08" db="EMBL/GenBank/DDBJ databases">
        <title>Hymenobacter coccineus sp. nov., Hymenobacter lapidarius sp. nov. and Hymenobacter glacialis sp. nov., isolated from Antarctic soil.</title>
        <authorList>
            <person name="Sedlacek I."/>
            <person name="Kralova S."/>
            <person name="Kyrova K."/>
            <person name="Maslanova I."/>
            <person name="Stankova E."/>
            <person name="Vrbovska V."/>
            <person name="Nemec M."/>
            <person name="Bartak M."/>
            <person name="Svec P."/>
            <person name="Busse H.-J."/>
            <person name="Pantucek R."/>
        </authorList>
    </citation>
    <scope>NUCLEOTIDE SEQUENCE [LARGE SCALE GENOMIC DNA]</scope>
    <source>
        <strain evidence="1 2">CCM 8643</strain>
    </source>
</reference>
<dbReference type="Proteomes" id="UP000176294">
    <property type="component" value="Unassembled WGS sequence"/>
</dbReference>
<proteinExistence type="predicted"/>
<protein>
    <recommendedName>
        <fullName evidence="3">Secretion system C-terminal sorting domain-containing protein</fullName>
    </recommendedName>
</protein>
<dbReference type="NCBIfam" id="TIGR04183">
    <property type="entry name" value="Por_Secre_tail"/>
    <property type="match status" value="1"/>
</dbReference>
<keyword evidence="2" id="KW-1185">Reference proteome</keyword>
<organism evidence="1 2">
    <name type="scientific">Hymenobacter lapidarius</name>
    <dbReference type="NCBI Taxonomy" id="1908237"/>
    <lineage>
        <taxon>Bacteria</taxon>
        <taxon>Pseudomonadati</taxon>
        <taxon>Bacteroidota</taxon>
        <taxon>Cytophagia</taxon>
        <taxon>Cytophagales</taxon>
        <taxon>Hymenobacteraceae</taxon>
        <taxon>Hymenobacter</taxon>
    </lineage>
</organism>
<dbReference type="Gene3D" id="2.130.10.10">
    <property type="entry name" value="YVTN repeat-like/Quinoprotein amine dehydrogenase"/>
    <property type="match status" value="1"/>
</dbReference>
<dbReference type="EMBL" id="MDZB01000164">
    <property type="protein sequence ID" value="OGX81427.1"/>
    <property type="molecule type" value="Genomic_DNA"/>
</dbReference>
<gene>
    <name evidence="1" type="ORF">BEN47_05625</name>
</gene>
<evidence type="ECO:0008006" key="3">
    <source>
        <dbReference type="Google" id="ProtNLM"/>
    </source>
</evidence>
<dbReference type="RefSeq" id="WP_070730710.1">
    <property type="nucleotide sequence ID" value="NZ_MDZB01000164.1"/>
</dbReference>